<reference evidence="1 2" key="1">
    <citation type="journal article" date="2020" name="Nat. Food">
        <title>A phased Vanilla planifolia genome enables genetic improvement of flavour and production.</title>
        <authorList>
            <person name="Hasing T."/>
            <person name="Tang H."/>
            <person name="Brym M."/>
            <person name="Khazi F."/>
            <person name="Huang T."/>
            <person name="Chambers A.H."/>
        </authorList>
    </citation>
    <scope>NUCLEOTIDE SEQUENCE [LARGE SCALE GENOMIC DNA]</scope>
    <source>
        <tissue evidence="1">Leaf</tissue>
    </source>
</reference>
<name>A0A835V6Q4_VANPL</name>
<comment type="caution">
    <text evidence="1">The sequence shown here is derived from an EMBL/GenBank/DDBJ whole genome shotgun (WGS) entry which is preliminary data.</text>
</comment>
<dbReference type="AlphaFoldDB" id="A0A835V6Q4"/>
<protein>
    <submittedName>
        <fullName evidence="1">Uncharacterized protein</fullName>
    </submittedName>
</protein>
<dbReference type="Proteomes" id="UP000639772">
    <property type="component" value="Unassembled WGS sequence"/>
</dbReference>
<evidence type="ECO:0000313" key="1">
    <source>
        <dbReference type="EMBL" id="KAG0487447.1"/>
    </source>
</evidence>
<sequence length="301" mass="33548">MKARPSTMRECTSCFSDRAVKIATSSSFGSGSTTKASSASAANVSNIGAVTSFFKSSLTTGKFLVLKLTWSRSHSGPFFSVDVDESLISADTWKRTHLLRTKSGTHTFLASSSNITVHWDFTAAQYGPGPEPIDKFYLAVTADSEFALLLGDKSEEFEKKFTPKLKIAEFSMVRRREQVIGPALHSTTSARFCDGGKYHEITIKCKGTRREEKDAELSVCIDKKIVVQVAKLDWNFRGNQAVFIDGSPVDLMWDMHGWWFGAPAGHAFFLFRRRSTLESRLWLEEESTHGFSLLIEARRAS</sequence>
<proteinExistence type="predicted"/>
<organism evidence="1 2">
    <name type="scientific">Vanilla planifolia</name>
    <name type="common">Vanilla</name>
    <dbReference type="NCBI Taxonomy" id="51239"/>
    <lineage>
        <taxon>Eukaryota</taxon>
        <taxon>Viridiplantae</taxon>
        <taxon>Streptophyta</taxon>
        <taxon>Embryophyta</taxon>
        <taxon>Tracheophyta</taxon>
        <taxon>Spermatophyta</taxon>
        <taxon>Magnoliopsida</taxon>
        <taxon>Liliopsida</taxon>
        <taxon>Asparagales</taxon>
        <taxon>Orchidaceae</taxon>
        <taxon>Vanilloideae</taxon>
        <taxon>Vanilleae</taxon>
        <taxon>Vanilla</taxon>
    </lineage>
</organism>
<dbReference type="PANTHER" id="PTHR31972">
    <property type="entry name" value="EXPRESSED PROTEIN"/>
    <property type="match status" value="1"/>
</dbReference>
<dbReference type="Pfam" id="PF05910">
    <property type="entry name" value="DUF868"/>
    <property type="match status" value="1"/>
</dbReference>
<dbReference type="PANTHER" id="PTHR31972:SF48">
    <property type="entry name" value="OS04G0407500 PROTEIN"/>
    <property type="match status" value="1"/>
</dbReference>
<evidence type="ECO:0000313" key="2">
    <source>
        <dbReference type="Proteomes" id="UP000639772"/>
    </source>
</evidence>
<gene>
    <name evidence="1" type="ORF">HPP92_009542</name>
</gene>
<dbReference type="OrthoDB" id="678233at2759"/>
<dbReference type="InterPro" id="IPR008586">
    <property type="entry name" value="DUF868_pln"/>
</dbReference>
<dbReference type="EMBL" id="JADCNM010000004">
    <property type="protein sequence ID" value="KAG0487447.1"/>
    <property type="molecule type" value="Genomic_DNA"/>
</dbReference>
<accession>A0A835V6Q4</accession>